<gene>
    <name evidence="6" type="ORF">HHL24_39975</name>
</gene>
<evidence type="ECO:0000256" key="3">
    <source>
        <dbReference type="ARBA" id="ARBA00023125"/>
    </source>
</evidence>
<protein>
    <submittedName>
        <fullName evidence="6">LysR family transcriptional regulator</fullName>
    </submittedName>
</protein>
<comment type="similarity">
    <text evidence="1">Belongs to the LysR transcriptional regulatory family.</text>
</comment>
<dbReference type="InterPro" id="IPR000847">
    <property type="entry name" value="LysR_HTH_N"/>
</dbReference>
<dbReference type="CDD" id="cd08422">
    <property type="entry name" value="PBP2_CrgA_like"/>
    <property type="match status" value="1"/>
</dbReference>
<dbReference type="FunFam" id="1.10.10.10:FF:000001">
    <property type="entry name" value="LysR family transcriptional regulator"/>
    <property type="match status" value="1"/>
</dbReference>
<dbReference type="PANTHER" id="PTHR30537">
    <property type="entry name" value="HTH-TYPE TRANSCRIPTIONAL REGULATOR"/>
    <property type="match status" value="1"/>
</dbReference>
<keyword evidence="4" id="KW-0804">Transcription</keyword>
<reference evidence="6 7" key="1">
    <citation type="submission" date="2020-04" db="EMBL/GenBank/DDBJ databases">
        <title>Paraburkholderia sp. RP-4-7 isolated from soil.</title>
        <authorList>
            <person name="Dahal R.H."/>
        </authorList>
    </citation>
    <scope>NUCLEOTIDE SEQUENCE [LARGE SCALE GENOMIC DNA]</scope>
    <source>
        <strain evidence="6 7">RP-4-7</strain>
    </source>
</reference>
<dbReference type="Gene3D" id="3.40.190.290">
    <property type="match status" value="1"/>
</dbReference>
<sequence>MDTLQNMRIFVRVCETGSFTAASQGMSVTTAYASRAVSMLEAHLRTRLLNRTTRRIALTGAGECYRQRCEEILASVDRAEAEAADAHARPHGLLRIHATSSVGQHYVVPAITRYQSKHPGVSVELTLAQRVPDLLEEGYDVALVVAPALPDSGLVSQHLGRTYSVLCAAPGYIQEHGLPEYPSDLTRYNCVRLLTTIFPSDRWTLTGPSGEETIGFEASTFQVNTAEALAAWIRDGGGIAPLPVPCALPALREGTLVRVLPQYRLQALNIYALYASRQYLDAKIRTWIDLFREELPAVLGADEAEIEAMCAPVEHASAA</sequence>
<dbReference type="PROSITE" id="PS50931">
    <property type="entry name" value="HTH_LYSR"/>
    <property type="match status" value="1"/>
</dbReference>
<dbReference type="SUPFAM" id="SSF53850">
    <property type="entry name" value="Periplasmic binding protein-like II"/>
    <property type="match status" value="1"/>
</dbReference>
<dbReference type="Gene3D" id="1.10.10.10">
    <property type="entry name" value="Winged helix-like DNA-binding domain superfamily/Winged helix DNA-binding domain"/>
    <property type="match status" value="1"/>
</dbReference>
<dbReference type="Pfam" id="PF00126">
    <property type="entry name" value="HTH_1"/>
    <property type="match status" value="1"/>
</dbReference>
<dbReference type="Proteomes" id="UP000544134">
    <property type="component" value="Unassembled WGS sequence"/>
</dbReference>
<dbReference type="RefSeq" id="WP_169490798.1">
    <property type="nucleotide sequence ID" value="NZ_JABBGJ010000068.1"/>
</dbReference>
<evidence type="ECO:0000256" key="1">
    <source>
        <dbReference type="ARBA" id="ARBA00009437"/>
    </source>
</evidence>
<proteinExistence type="inferred from homology"/>
<evidence type="ECO:0000313" key="6">
    <source>
        <dbReference type="EMBL" id="NMM04026.1"/>
    </source>
</evidence>
<keyword evidence="7" id="KW-1185">Reference proteome</keyword>
<dbReference type="EMBL" id="JABBGJ010000068">
    <property type="protein sequence ID" value="NMM04026.1"/>
    <property type="molecule type" value="Genomic_DNA"/>
</dbReference>
<comment type="caution">
    <text evidence="6">The sequence shown here is derived from an EMBL/GenBank/DDBJ whole genome shotgun (WGS) entry which is preliminary data.</text>
</comment>
<evidence type="ECO:0000259" key="5">
    <source>
        <dbReference type="PROSITE" id="PS50931"/>
    </source>
</evidence>
<keyword evidence="2" id="KW-0805">Transcription regulation</keyword>
<dbReference type="PANTHER" id="PTHR30537:SF5">
    <property type="entry name" value="HTH-TYPE TRANSCRIPTIONAL ACTIVATOR TTDR-RELATED"/>
    <property type="match status" value="1"/>
</dbReference>
<evidence type="ECO:0000256" key="2">
    <source>
        <dbReference type="ARBA" id="ARBA00023015"/>
    </source>
</evidence>
<evidence type="ECO:0000256" key="4">
    <source>
        <dbReference type="ARBA" id="ARBA00023163"/>
    </source>
</evidence>
<name>A0A848ISI0_9BURK</name>
<dbReference type="GO" id="GO:0043565">
    <property type="term" value="F:sequence-specific DNA binding"/>
    <property type="evidence" value="ECO:0007669"/>
    <property type="project" value="TreeGrafter"/>
</dbReference>
<keyword evidence="3" id="KW-0238">DNA-binding</keyword>
<dbReference type="GO" id="GO:0006351">
    <property type="term" value="P:DNA-templated transcription"/>
    <property type="evidence" value="ECO:0007669"/>
    <property type="project" value="TreeGrafter"/>
</dbReference>
<accession>A0A848ISI0</accession>
<dbReference type="InterPro" id="IPR058163">
    <property type="entry name" value="LysR-type_TF_proteobact-type"/>
</dbReference>
<evidence type="ECO:0000313" key="7">
    <source>
        <dbReference type="Proteomes" id="UP000544134"/>
    </source>
</evidence>
<dbReference type="AlphaFoldDB" id="A0A848ISI0"/>
<dbReference type="InterPro" id="IPR036390">
    <property type="entry name" value="WH_DNA-bd_sf"/>
</dbReference>
<dbReference type="InterPro" id="IPR036388">
    <property type="entry name" value="WH-like_DNA-bd_sf"/>
</dbReference>
<dbReference type="Pfam" id="PF03466">
    <property type="entry name" value="LysR_substrate"/>
    <property type="match status" value="1"/>
</dbReference>
<dbReference type="GO" id="GO:0003700">
    <property type="term" value="F:DNA-binding transcription factor activity"/>
    <property type="evidence" value="ECO:0007669"/>
    <property type="project" value="InterPro"/>
</dbReference>
<feature type="domain" description="HTH lysR-type" evidence="5">
    <location>
        <begin position="1"/>
        <end position="59"/>
    </location>
</feature>
<dbReference type="InterPro" id="IPR005119">
    <property type="entry name" value="LysR_subst-bd"/>
</dbReference>
<dbReference type="SUPFAM" id="SSF46785">
    <property type="entry name" value="Winged helix' DNA-binding domain"/>
    <property type="match status" value="1"/>
</dbReference>
<organism evidence="6 7">
    <name type="scientific">Paraburkholderia polaris</name>
    <dbReference type="NCBI Taxonomy" id="2728848"/>
    <lineage>
        <taxon>Bacteria</taxon>
        <taxon>Pseudomonadati</taxon>
        <taxon>Pseudomonadota</taxon>
        <taxon>Betaproteobacteria</taxon>
        <taxon>Burkholderiales</taxon>
        <taxon>Burkholderiaceae</taxon>
        <taxon>Paraburkholderia</taxon>
    </lineage>
</organism>